<dbReference type="InterPro" id="IPR008271">
    <property type="entry name" value="Ser/Thr_kinase_AS"/>
</dbReference>
<dbReference type="InterPro" id="IPR011009">
    <property type="entry name" value="Kinase-like_dom_sf"/>
</dbReference>
<keyword evidence="15" id="KW-0325">Glycoprotein</keyword>
<dbReference type="EnsemblPlants" id="OMERI01G00470.1">
    <property type="protein sequence ID" value="OMERI01G00470.1"/>
    <property type="gene ID" value="OMERI01G00470"/>
</dbReference>
<dbReference type="InterPro" id="IPR025287">
    <property type="entry name" value="WAK_GUB"/>
</dbReference>
<feature type="binding site" evidence="18">
    <location>
        <position position="401"/>
    </location>
    <ligand>
        <name>ATP</name>
        <dbReference type="ChEBI" id="CHEBI:30616"/>
    </ligand>
</feature>
<keyword evidence="14" id="KW-0675">Receptor</keyword>
<dbReference type="InterPro" id="IPR001245">
    <property type="entry name" value="Ser-Thr/Tyr_kinase_cat_dom"/>
</dbReference>
<comment type="catalytic activity">
    <reaction evidence="17">
        <text>L-seryl-[protein] + ATP = O-phospho-L-seryl-[protein] + ADP + H(+)</text>
        <dbReference type="Rhea" id="RHEA:17989"/>
        <dbReference type="Rhea" id="RHEA-COMP:9863"/>
        <dbReference type="Rhea" id="RHEA-COMP:11604"/>
        <dbReference type="ChEBI" id="CHEBI:15378"/>
        <dbReference type="ChEBI" id="CHEBI:29999"/>
        <dbReference type="ChEBI" id="CHEBI:30616"/>
        <dbReference type="ChEBI" id="CHEBI:83421"/>
        <dbReference type="ChEBI" id="CHEBI:456216"/>
        <dbReference type="EC" id="2.7.11.1"/>
    </reaction>
</comment>
<keyword evidence="13" id="KW-1015">Disulfide bond</keyword>
<comment type="catalytic activity">
    <reaction evidence="16">
        <text>L-threonyl-[protein] + ATP = O-phospho-L-threonyl-[protein] + ADP + H(+)</text>
        <dbReference type="Rhea" id="RHEA:46608"/>
        <dbReference type="Rhea" id="RHEA-COMP:11060"/>
        <dbReference type="Rhea" id="RHEA-COMP:11605"/>
        <dbReference type="ChEBI" id="CHEBI:15378"/>
        <dbReference type="ChEBI" id="CHEBI:30013"/>
        <dbReference type="ChEBI" id="CHEBI:30616"/>
        <dbReference type="ChEBI" id="CHEBI:61977"/>
        <dbReference type="ChEBI" id="CHEBI:456216"/>
        <dbReference type="EC" id="2.7.11.1"/>
    </reaction>
</comment>
<keyword evidence="22" id="KW-1185">Reference proteome</keyword>
<dbReference type="Pfam" id="PF13947">
    <property type="entry name" value="GUB_WAK_bind"/>
    <property type="match status" value="2"/>
</dbReference>
<evidence type="ECO:0000256" key="9">
    <source>
        <dbReference type="ARBA" id="ARBA00022777"/>
    </source>
</evidence>
<dbReference type="GO" id="GO:0030247">
    <property type="term" value="F:polysaccharide binding"/>
    <property type="evidence" value="ECO:0007669"/>
    <property type="project" value="InterPro"/>
</dbReference>
<proteinExistence type="predicted"/>
<dbReference type="Gramene" id="OMERI01G00470.1">
    <property type="protein sequence ID" value="OMERI01G00470.1"/>
    <property type="gene ID" value="OMERI01G00470"/>
</dbReference>
<dbReference type="GO" id="GO:0016020">
    <property type="term" value="C:membrane"/>
    <property type="evidence" value="ECO:0007669"/>
    <property type="project" value="UniProtKB-SubCell"/>
</dbReference>
<evidence type="ECO:0000256" key="14">
    <source>
        <dbReference type="ARBA" id="ARBA00023170"/>
    </source>
</evidence>
<evidence type="ECO:0000256" key="5">
    <source>
        <dbReference type="ARBA" id="ARBA00022679"/>
    </source>
</evidence>
<evidence type="ECO:0000256" key="8">
    <source>
        <dbReference type="ARBA" id="ARBA00022741"/>
    </source>
</evidence>
<evidence type="ECO:0000256" key="10">
    <source>
        <dbReference type="ARBA" id="ARBA00022840"/>
    </source>
</evidence>
<dbReference type="InterPro" id="IPR045874">
    <property type="entry name" value="LRK10/LRL21-25-like"/>
</dbReference>
<dbReference type="EC" id="2.7.11.1" evidence="2"/>
<dbReference type="Proteomes" id="UP000008021">
    <property type="component" value="Chromosome 1"/>
</dbReference>
<dbReference type="SMART" id="SM00220">
    <property type="entry name" value="S_TKc"/>
    <property type="match status" value="2"/>
</dbReference>
<dbReference type="Pfam" id="PF07714">
    <property type="entry name" value="PK_Tyr_Ser-Thr"/>
    <property type="match status" value="2"/>
</dbReference>
<feature type="binding site" evidence="18">
    <location>
        <position position="1017"/>
    </location>
    <ligand>
        <name>ATP</name>
        <dbReference type="ChEBI" id="CHEBI:30616"/>
    </ligand>
</feature>
<keyword evidence="5" id="KW-0808">Transferase</keyword>
<evidence type="ECO:0000256" key="7">
    <source>
        <dbReference type="ARBA" id="ARBA00022729"/>
    </source>
</evidence>
<evidence type="ECO:0000256" key="3">
    <source>
        <dbReference type="ARBA" id="ARBA00022527"/>
    </source>
</evidence>
<evidence type="ECO:0000256" key="11">
    <source>
        <dbReference type="ARBA" id="ARBA00022989"/>
    </source>
</evidence>
<dbReference type="Gene3D" id="1.10.510.10">
    <property type="entry name" value="Transferase(Phosphotransferase) domain 1"/>
    <property type="match status" value="2"/>
</dbReference>
<dbReference type="GO" id="GO:0004674">
    <property type="term" value="F:protein serine/threonine kinase activity"/>
    <property type="evidence" value="ECO:0007669"/>
    <property type="project" value="UniProtKB-KW"/>
</dbReference>
<dbReference type="InterPro" id="IPR017441">
    <property type="entry name" value="Protein_kinase_ATP_BS"/>
</dbReference>
<evidence type="ECO:0000313" key="22">
    <source>
        <dbReference type="Proteomes" id="UP000008021"/>
    </source>
</evidence>
<keyword evidence="12 19" id="KW-0472">Membrane</keyword>
<dbReference type="InterPro" id="IPR000719">
    <property type="entry name" value="Prot_kinase_dom"/>
</dbReference>
<keyword evidence="8 18" id="KW-0547">Nucleotide-binding</keyword>
<dbReference type="PROSITE" id="PS00108">
    <property type="entry name" value="PROTEIN_KINASE_ST"/>
    <property type="match status" value="2"/>
</dbReference>
<dbReference type="Gene3D" id="3.30.200.20">
    <property type="entry name" value="Phosphorylase Kinase, domain 1"/>
    <property type="match status" value="2"/>
</dbReference>
<evidence type="ECO:0000256" key="12">
    <source>
        <dbReference type="ARBA" id="ARBA00023136"/>
    </source>
</evidence>
<name>A0A0E0BW17_9ORYZ</name>
<feature type="transmembrane region" description="Helical" evidence="19">
    <location>
        <begin position="927"/>
        <end position="952"/>
    </location>
</feature>
<evidence type="ECO:0000256" key="16">
    <source>
        <dbReference type="ARBA" id="ARBA00047899"/>
    </source>
</evidence>
<evidence type="ECO:0000256" key="13">
    <source>
        <dbReference type="ARBA" id="ARBA00023157"/>
    </source>
</evidence>
<keyword evidence="4" id="KW-0245">EGF-like domain</keyword>
<reference evidence="21" key="2">
    <citation type="submission" date="2018-05" db="EMBL/GenBank/DDBJ databases">
        <title>OmerRS3 (Oryza meridionalis Reference Sequence Version 3).</title>
        <authorList>
            <person name="Zhang J."/>
            <person name="Kudrna D."/>
            <person name="Lee S."/>
            <person name="Talag J."/>
            <person name="Welchert J."/>
            <person name="Wing R.A."/>
        </authorList>
    </citation>
    <scope>NUCLEOTIDE SEQUENCE [LARGE SCALE GENOMIC DNA]</scope>
    <source>
        <strain evidence="21">cv. OR44</strain>
    </source>
</reference>
<evidence type="ECO:0000256" key="17">
    <source>
        <dbReference type="ARBA" id="ARBA00048679"/>
    </source>
</evidence>
<keyword evidence="10 18" id="KW-0067">ATP-binding</keyword>
<keyword evidence="6 19" id="KW-0812">Transmembrane</keyword>
<feature type="domain" description="Protein kinase" evidence="20">
    <location>
        <begin position="372"/>
        <end position="655"/>
    </location>
</feature>
<evidence type="ECO:0000256" key="1">
    <source>
        <dbReference type="ARBA" id="ARBA00004479"/>
    </source>
</evidence>
<dbReference type="eggNOG" id="KOG1187">
    <property type="taxonomic scope" value="Eukaryota"/>
</dbReference>
<keyword evidence="9" id="KW-0418">Kinase</keyword>
<dbReference type="GO" id="GO:0005524">
    <property type="term" value="F:ATP binding"/>
    <property type="evidence" value="ECO:0007669"/>
    <property type="project" value="UniProtKB-UniRule"/>
</dbReference>
<evidence type="ECO:0000313" key="21">
    <source>
        <dbReference type="EnsemblPlants" id="OMERI01G00470.1"/>
    </source>
</evidence>
<evidence type="ECO:0000256" key="19">
    <source>
        <dbReference type="SAM" id="Phobius"/>
    </source>
</evidence>
<evidence type="ECO:0000256" key="15">
    <source>
        <dbReference type="ARBA" id="ARBA00023180"/>
    </source>
</evidence>
<protein>
    <recommendedName>
        <fullName evidence="2">non-specific serine/threonine protein kinase</fullName>
        <ecNumber evidence="2">2.7.11.1</ecNumber>
    </recommendedName>
</protein>
<comment type="subcellular location">
    <subcellularLocation>
        <location evidence="1">Membrane</location>
        <topology evidence="1">Single-pass type I membrane protein</topology>
    </subcellularLocation>
</comment>
<dbReference type="PROSITE" id="PS00107">
    <property type="entry name" value="PROTEIN_KINASE_ATP"/>
    <property type="match status" value="2"/>
</dbReference>
<evidence type="ECO:0000256" key="6">
    <source>
        <dbReference type="ARBA" id="ARBA00022692"/>
    </source>
</evidence>
<dbReference type="FunFam" id="3.30.200.20:FF:000178">
    <property type="entry name" value="serine/threonine-protein kinase PBS1-like"/>
    <property type="match status" value="1"/>
</dbReference>
<feature type="domain" description="Protein kinase" evidence="20">
    <location>
        <begin position="989"/>
        <end position="1278"/>
    </location>
</feature>
<keyword evidence="11 19" id="KW-1133">Transmembrane helix</keyword>
<dbReference type="FunFam" id="1.10.510.10:FF:000590">
    <property type="entry name" value="PR5-like receptor kinase"/>
    <property type="match status" value="2"/>
</dbReference>
<feature type="transmembrane region" description="Helical" evidence="19">
    <location>
        <begin position="306"/>
        <end position="333"/>
    </location>
</feature>
<organism evidence="21">
    <name type="scientific">Oryza meridionalis</name>
    <dbReference type="NCBI Taxonomy" id="40149"/>
    <lineage>
        <taxon>Eukaryota</taxon>
        <taxon>Viridiplantae</taxon>
        <taxon>Streptophyta</taxon>
        <taxon>Embryophyta</taxon>
        <taxon>Tracheophyta</taxon>
        <taxon>Spermatophyta</taxon>
        <taxon>Magnoliopsida</taxon>
        <taxon>Liliopsida</taxon>
        <taxon>Poales</taxon>
        <taxon>Poaceae</taxon>
        <taxon>BOP clade</taxon>
        <taxon>Oryzoideae</taxon>
        <taxon>Oryzeae</taxon>
        <taxon>Oryzinae</taxon>
        <taxon>Oryza</taxon>
    </lineage>
</organism>
<dbReference type="FunFam" id="3.30.200.20:FF:000059">
    <property type="entry name" value="S-receptor-like serine/threonine-protein kinase"/>
    <property type="match status" value="1"/>
</dbReference>
<evidence type="ECO:0000256" key="2">
    <source>
        <dbReference type="ARBA" id="ARBA00012513"/>
    </source>
</evidence>
<keyword evidence="3" id="KW-0723">Serine/threonine-protein kinase</keyword>
<reference evidence="21" key="1">
    <citation type="submission" date="2015-04" db="UniProtKB">
        <authorList>
            <consortium name="EnsemblPlants"/>
        </authorList>
    </citation>
    <scope>IDENTIFICATION</scope>
</reference>
<keyword evidence="7" id="KW-0732">Signal</keyword>
<dbReference type="PROSITE" id="PS50011">
    <property type="entry name" value="PROTEIN_KINASE_DOM"/>
    <property type="match status" value="2"/>
</dbReference>
<sequence length="1282" mass="143927">MPNRKGEYKAGARKCDLVRGSGGVVGAGGNEEQQSHKVGQQWCQPFSCGHLSNISHPFWRRGDPHRCGVSSYELECSSGKATIQINTGTYYVTSINYNDSSFWVVDANLQDANSNCPLPRSNHRPFIWGIPGPSYTRELTLQGIWWATFVNCSQAVKNNNKYIHVDCLNTSSSFVYVLNVAPYYALMENLEPSCGYLAMIPVSWTPASGKKYQYFAELMRKGFSVRFPFVLDHPTAFGLIKQCLNRSIRGFREEPFSTTAHVKNRIADIVFMDLIFWACIIGKTSQTSDYFETPLYMVEMLHGKRIFYSGFVLQFVMWTVKFVLAPLAVLTFLAQRYWKTRITIDAVEKFLRMQLMLGPTRYTYTDIIAMTSHFRDKLGQGGYGSVFKGVILPGDVYVAIKMLDNYNCNGEEFISEVSTIGSIHHVNVVRLVGFCAEEMRRALVYEYMPHGSLDKFIFAPEKSFSWDKLNEIALGIARGINYLHQGCDMQILHFDIKPHNILLDSNFVPKVADFGLAKLCPRDNNYVPVSAARGTVGYIAPEMISRSFGVISSKSDVYSFGMLLLEMAGGRRNSKQNMSSSTQVYYPSLVYNQLIQQEMGEITNTLNMHELERKLCVVGLHCIQVKPPDRPTMSEVIEMLEGDVDGLQLPSRPFFCDDEPLPLLKMHRFLVTALLFSLLNYGAVMATESDEADFFRNCPPSRCSSDGPDIKFPFRLESSSSSCGAPGMQLSCSGQDTLLLHHVLGLSKVTGIDYIYGVINIVPLAESWSQCALQKIISANYSTSVYKQYGFQYASLVSCSEEFIWDSTDSIFGPISCLSNASQSLYLVAPYAFVSILPLYCKVVSTEIMIPYTSNQGIKDYNASASTEFNESAKRITTFSEITFTWSAPNITDVCIDCERQQRLCGFSSQRRTAFCKPHGSKSPAKVIIVAVSVPTIVVLTLVVASALYLSLKTKNDDEIQLKVEMFLKTYGTSKPTRYTFSEVKRITRRFKHKLGTGGFGSVYKGELSKGVPVAVKMLENSKGEGEEFINEVATIGRIHHVNVVRLLGFCSEGTRHALIYEFMPNNSLEKYIFSRDYISSQEVLVPDKMLKIALGIAQGIEYLHQGCSQRILHFDIKPHNILLDHSFSQKISDFGLAKLCARDQSIVTLTAARGTMGYIAPELYSRNFGAVSYKSDVFSFGMLVLEMLSGKRNSDPSINSQNEVFVPEWIYETIVSTQESEFAKNMTQEEKEKLRKLAIVALWCVQWNPANRPSMRKVVNMLTGSLQNLKNPPRPFVSSLS</sequence>
<dbReference type="STRING" id="40149.A0A0E0BW17"/>
<dbReference type="SUPFAM" id="SSF56112">
    <property type="entry name" value="Protein kinase-like (PK-like)"/>
    <property type="match status" value="2"/>
</dbReference>
<evidence type="ECO:0000256" key="4">
    <source>
        <dbReference type="ARBA" id="ARBA00022536"/>
    </source>
</evidence>
<evidence type="ECO:0000259" key="20">
    <source>
        <dbReference type="PROSITE" id="PS50011"/>
    </source>
</evidence>
<evidence type="ECO:0000256" key="18">
    <source>
        <dbReference type="PROSITE-ProRule" id="PRU10141"/>
    </source>
</evidence>
<dbReference type="PANTHER" id="PTHR27009">
    <property type="entry name" value="RUST RESISTANCE KINASE LR10-RELATED"/>
    <property type="match status" value="1"/>
</dbReference>
<accession>A0A0E0BW17</accession>